<dbReference type="PANTHER" id="PTHR35568:SF1">
    <property type="entry name" value="TRANSCRIPTIONAL REGULATOR DAUR"/>
    <property type="match status" value="1"/>
</dbReference>
<feature type="domain" description="Transcriptional regulator DauR-like HTH" evidence="2">
    <location>
        <begin position="163"/>
        <end position="225"/>
    </location>
</feature>
<evidence type="ECO:0000313" key="4">
    <source>
        <dbReference type="Proteomes" id="UP000555448"/>
    </source>
</evidence>
<evidence type="ECO:0000313" key="3">
    <source>
        <dbReference type="EMBL" id="MBB4857949.1"/>
    </source>
</evidence>
<dbReference type="AlphaFoldDB" id="A0A7W7K909"/>
<dbReference type="EMBL" id="JACHLR010000004">
    <property type="protein sequence ID" value="MBB4857949.1"/>
    <property type="molecule type" value="Genomic_DNA"/>
</dbReference>
<dbReference type="InterPro" id="IPR013559">
    <property type="entry name" value="YheO"/>
</dbReference>
<accession>A0A7W7K909</accession>
<name>A0A7W7K909_9SPHN</name>
<dbReference type="Proteomes" id="UP000555448">
    <property type="component" value="Unassembled WGS sequence"/>
</dbReference>
<proteinExistence type="predicted"/>
<dbReference type="InterPro" id="IPR039446">
    <property type="entry name" value="DauR-like"/>
</dbReference>
<dbReference type="InterPro" id="IPR039445">
    <property type="entry name" value="DauR-like_HTH"/>
</dbReference>
<comment type="caution">
    <text evidence="3">The sequence shown here is derived from an EMBL/GenBank/DDBJ whole genome shotgun (WGS) entry which is preliminary data.</text>
</comment>
<reference evidence="3 4" key="1">
    <citation type="submission" date="2020-08" db="EMBL/GenBank/DDBJ databases">
        <title>Functional genomics of gut bacteria from endangered species of beetles.</title>
        <authorList>
            <person name="Carlos-Shanley C."/>
        </authorList>
    </citation>
    <scope>NUCLEOTIDE SEQUENCE [LARGE SCALE GENOMIC DNA]</scope>
    <source>
        <strain evidence="3 4">S00245</strain>
    </source>
</reference>
<keyword evidence="4" id="KW-1185">Reference proteome</keyword>
<evidence type="ECO:0000259" key="2">
    <source>
        <dbReference type="Pfam" id="PF13309"/>
    </source>
</evidence>
<protein>
    <submittedName>
        <fullName evidence="3">Putative transcriptional regulator YheO</fullName>
    </submittedName>
</protein>
<dbReference type="Pfam" id="PF13309">
    <property type="entry name" value="HTH_22"/>
    <property type="match status" value="1"/>
</dbReference>
<feature type="domain" description="YheO-like" evidence="1">
    <location>
        <begin position="19"/>
        <end position="136"/>
    </location>
</feature>
<organism evidence="3 4">
    <name type="scientific">Novosphingobium chloroacetimidivorans</name>
    <dbReference type="NCBI Taxonomy" id="1428314"/>
    <lineage>
        <taxon>Bacteria</taxon>
        <taxon>Pseudomonadati</taxon>
        <taxon>Pseudomonadota</taxon>
        <taxon>Alphaproteobacteria</taxon>
        <taxon>Sphingomonadales</taxon>
        <taxon>Sphingomonadaceae</taxon>
        <taxon>Novosphingobium</taxon>
    </lineage>
</organism>
<sequence>MTKAEAGSLDHAAIMNVLGAVLEILGDHVNSCTELVVHDMTRPDSSIVGIVNGQVSGRLRNQSILAGPREDRGFEALIGASENTGSVSTRVMRNYVSHTRDGRGLDSSTVVVFDADGRPAGALCVNVDTDKIVQLRQQLNDFMSPAAPAESSEDVASSTIDGLIEEIVQDAIATSGVGVSRMSKAEKVAAVSAMNARGLFLIKGAVETVAQRLGTTKFTIYNYLDEIGAKRR</sequence>
<dbReference type="RefSeq" id="WP_184243219.1">
    <property type="nucleotide sequence ID" value="NZ_JACHLR010000004.1"/>
</dbReference>
<dbReference type="Pfam" id="PF08348">
    <property type="entry name" value="PAS_6"/>
    <property type="match status" value="1"/>
</dbReference>
<dbReference type="PANTHER" id="PTHR35568">
    <property type="entry name" value="TRANSCRIPTIONAL REGULATOR DAUR"/>
    <property type="match status" value="1"/>
</dbReference>
<evidence type="ECO:0000259" key="1">
    <source>
        <dbReference type="Pfam" id="PF08348"/>
    </source>
</evidence>
<gene>
    <name evidence="3" type="ORF">HNO88_001263</name>
</gene>